<dbReference type="InterPro" id="IPR050834">
    <property type="entry name" value="Glycosyltransf_2"/>
</dbReference>
<organism evidence="2 3">
    <name type="scientific">Salipiger marinus</name>
    <dbReference type="NCBI Taxonomy" id="555512"/>
    <lineage>
        <taxon>Bacteria</taxon>
        <taxon>Pseudomonadati</taxon>
        <taxon>Pseudomonadota</taxon>
        <taxon>Alphaproteobacteria</taxon>
        <taxon>Rhodobacterales</taxon>
        <taxon>Roseobacteraceae</taxon>
        <taxon>Salipiger</taxon>
    </lineage>
</organism>
<keyword evidence="2" id="KW-0808">Transferase</keyword>
<dbReference type="Pfam" id="PF00535">
    <property type="entry name" value="Glycos_transf_2"/>
    <property type="match status" value="1"/>
</dbReference>
<dbReference type="STRING" id="555512.SAMN04487993_101641"/>
<dbReference type="Gene3D" id="3.90.550.10">
    <property type="entry name" value="Spore Coat Polysaccharide Biosynthesis Protein SpsA, Chain A"/>
    <property type="match status" value="1"/>
</dbReference>
<keyword evidence="3" id="KW-1185">Reference proteome</keyword>
<gene>
    <name evidence="2" type="ORF">SAMN04487993_101641</name>
</gene>
<evidence type="ECO:0000259" key="1">
    <source>
        <dbReference type="Pfam" id="PF00535"/>
    </source>
</evidence>
<dbReference type="AlphaFoldDB" id="A0A1G8QKM8"/>
<feature type="domain" description="Glycosyltransferase 2-like" evidence="1">
    <location>
        <begin position="4"/>
        <end position="132"/>
    </location>
</feature>
<protein>
    <submittedName>
        <fullName evidence="2">Glycosyltransferase</fullName>
    </submittedName>
</protein>
<evidence type="ECO:0000313" key="2">
    <source>
        <dbReference type="EMBL" id="SDJ05191.1"/>
    </source>
</evidence>
<dbReference type="InterPro" id="IPR029044">
    <property type="entry name" value="Nucleotide-diphossugar_trans"/>
</dbReference>
<name>A0A1G8QKM8_9RHOB</name>
<reference evidence="2 3" key="1">
    <citation type="submission" date="2016-10" db="EMBL/GenBank/DDBJ databases">
        <authorList>
            <person name="de Groot N.N."/>
        </authorList>
    </citation>
    <scope>NUCLEOTIDE SEQUENCE [LARGE SCALE GENOMIC DNA]</scope>
    <source>
        <strain evidence="2 3">DSM 26424</strain>
    </source>
</reference>
<dbReference type="PANTHER" id="PTHR43685:SF2">
    <property type="entry name" value="GLYCOSYLTRANSFERASE 2-LIKE DOMAIN-CONTAINING PROTEIN"/>
    <property type="match status" value="1"/>
</dbReference>
<sequence>MKISVVTAVFNREVTIAEAIESVASQTYPNVEHVIQDGESKDGTLAVIARVAGPEVSLQSARDTGIYDGINKGISRTTGDVVGLMHSDDLFASPHVLDRVAEAMADPAVDGVYGDLDYVAEQDTSRIIRKWRSGSYDPTKLRRGWMPPHPTLYLRREIFDRWGLYDTSFRIAADYDAMLRYLSKGEIRLAYVPEVFVKMRVGGESNKSLSRILKKSREDYRALKGNGVGGLGALAMKNLSKIQQFF</sequence>
<dbReference type="CDD" id="cd06433">
    <property type="entry name" value="GT_2_WfgS_like"/>
    <property type="match status" value="1"/>
</dbReference>
<accession>A0A1G8QKM8</accession>
<evidence type="ECO:0000313" key="3">
    <source>
        <dbReference type="Proteomes" id="UP000199093"/>
    </source>
</evidence>
<dbReference type="SUPFAM" id="SSF53448">
    <property type="entry name" value="Nucleotide-diphospho-sugar transferases"/>
    <property type="match status" value="1"/>
</dbReference>
<proteinExistence type="predicted"/>
<dbReference type="EMBL" id="FNEJ01000016">
    <property type="protein sequence ID" value="SDJ05191.1"/>
    <property type="molecule type" value="Genomic_DNA"/>
</dbReference>
<dbReference type="InterPro" id="IPR001173">
    <property type="entry name" value="Glyco_trans_2-like"/>
</dbReference>
<dbReference type="Proteomes" id="UP000199093">
    <property type="component" value="Unassembled WGS sequence"/>
</dbReference>
<dbReference type="OrthoDB" id="5291101at2"/>
<dbReference type="GO" id="GO:0016740">
    <property type="term" value="F:transferase activity"/>
    <property type="evidence" value="ECO:0007669"/>
    <property type="project" value="UniProtKB-KW"/>
</dbReference>
<dbReference type="RefSeq" id="WP_089849377.1">
    <property type="nucleotide sequence ID" value="NZ_FNEJ01000016.1"/>
</dbReference>
<dbReference type="PANTHER" id="PTHR43685">
    <property type="entry name" value="GLYCOSYLTRANSFERASE"/>
    <property type="match status" value="1"/>
</dbReference>